<reference evidence="1 2" key="1">
    <citation type="submission" date="2019-06" db="EMBL/GenBank/DDBJ databases">
        <title>Sequencing the genomes of 1000 actinobacteria strains.</title>
        <authorList>
            <person name="Klenk H.-P."/>
        </authorList>
    </citation>
    <scope>NUCLEOTIDE SEQUENCE [LARGE SCALE GENOMIC DNA]</scope>
    <source>
        <strain evidence="1 2">DSM 19828</strain>
    </source>
</reference>
<dbReference type="EMBL" id="VFMO01000001">
    <property type="protein sequence ID" value="TQJ14510.1"/>
    <property type="molecule type" value="Genomic_DNA"/>
</dbReference>
<protein>
    <submittedName>
        <fullName evidence="1">Uncharacterized protein</fullName>
    </submittedName>
</protein>
<dbReference type="RefSeq" id="WP_141928311.1">
    <property type="nucleotide sequence ID" value="NZ_BAABCI010000029.1"/>
</dbReference>
<dbReference type="AlphaFoldDB" id="A0A542EGQ4"/>
<evidence type="ECO:0000313" key="2">
    <source>
        <dbReference type="Proteomes" id="UP000320806"/>
    </source>
</evidence>
<sequence length="64" mass="7033">MTSRSTQNNHSCPTFGRPLLHDCTRTSGAWLYSPSGTPQFSVGFDVHPIFADEAAVLAWIEHEG</sequence>
<evidence type="ECO:0000313" key="1">
    <source>
        <dbReference type="EMBL" id="TQJ14510.1"/>
    </source>
</evidence>
<name>A0A542EGQ4_9MICO</name>
<keyword evidence="2" id="KW-1185">Reference proteome</keyword>
<organism evidence="1 2">
    <name type="scientific">Yimella lutea</name>
    <dbReference type="NCBI Taxonomy" id="587872"/>
    <lineage>
        <taxon>Bacteria</taxon>
        <taxon>Bacillati</taxon>
        <taxon>Actinomycetota</taxon>
        <taxon>Actinomycetes</taxon>
        <taxon>Micrococcales</taxon>
        <taxon>Dermacoccaceae</taxon>
        <taxon>Yimella</taxon>
    </lineage>
</organism>
<dbReference type="Proteomes" id="UP000320806">
    <property type="component" value="Unassembled WGS sequence"/>
</dbReference>
<gene>
    <name evidence="1" type="ORF">FB459_1977</name>
</gene>
<proteinExistence type="predicted"/>
<accession>A0A542EGQ4</accession>
<comment type="caution">
    <text evidence="1">The sequence shown here is derived from an EMBL/GenBank/DDBJ whole genome shotgun (WGS) entry which is preliminary data.</text>
</comment>